<evidence type="ECO:0000313" key="2">
    <source>
        <dbReference type="Proteomes" id="UP000054877"/>
    </source>
</evidence>
<name>A0A0W0Z6W8_LEGSP</name>
<keyword evidence="2" id="KW-1185">Reference proteome</keyword>
<protein>
    <submittedName>
        <fullName evidence="1">Uncharacterized protein</fullName>
    </submittedName>
</protein>
<dbReference type="AlphaFoldDB" id="A0A0W0Z6W8"/>
<evidence type="ECO:0000313" key="1">
    <source>
        <dbReference type="EMBL" id="KTD64843.1"/>
    </source>
</evidence>
<comment type="caution">
    <text evidence="1">The sequence shown here is derived from an EMBL/GenBank/DDBJ whole genome shotgun (WGS) entry which is preliminary data.</text>
</comment>
<dbReference type="Proteomes" id="UP000054877">
    <property type="component" value="Unassembled WGS sequence"/>
</dbReference>
<accession>A0A0W0Z6W8</accession>
<dbReference type="PATRIC" id="fig|452.5.peg.1107"/>
<sequence>MRDNAHVSIYCLRSPNCELQNKTIPCTVLEIQINKTMAMTMIIKSMLAGMLACVLGQAHAICVKNETDFNLYYEIYNLNTGCPVPKVKFHSGILHGQQTKCHAHSPNDGDDWKIYRHDLIKIFKINKNNERVRACEKNVMGILNTLEVNYHDWSDTWWCLDDSDDED</sequence>
<dbReference type="EMBL" id="LNYX01000012">
    <property type="protein sequence ID" value="KTD64843.1"/>
    <property type="molecule type" value="Genomic_DNA"/>
</dbReference>
<organism evidence="1 2">
    <name type="scientific">Legionella spiritensis</name>
    <dbReference type="NCBI Taxonomy" id="452"/>
    <lineage>
        <taxon>Bacteria</taxon>
        <taxon>Pseudomonadati</taxon>
        <taxon>Pseudomonadota</taxon>
        <taxon>Gammaproteobacteria</taxon>
        <taxon>Legionellales</taxon>
        <taxon>Legionellaceae</taxon>
        <taxon>Legionella</taxon>
    </lineage>
</organism>
<reference evidence="1 2" key="1">
    <citation type="submission" date="2015-11" db="EMBL/GenBank/DDBJ databases">
        <title>Genomic analysis of 38 Legionella species identifies large and diverse effector repertoires.</title>
        <authorList>
            <person name="Burstein D."/>
            <person name="Amaro F."/>
            <person name="Zusman T."/>
            <person name="Lifshitz Z."/>
            <person name="Cohen O."/>
            <person name="Gilbert J.A."/>
            <person name="Pupko T."/>
            <person name="Shuman H.A."/>
            <person name="Segal G."/>
        </authorList>
    </citation>
    <scope>NUCLEOTIDE SEQUENCE [LARGE SCALE GENOMIC DNA]</scope>
    <source>
        <strain evidence="1 2">Mt.St.Helens-9</strain>
    </source>
</reference>
<proteinExistence type="predicted"/>
<dbReference type="STRING" id="452.Lspi_1010"/>
<gene>
    <name evidence="1" type="ORF">Lspi_1010</name>
</gene>